<dbReference type="Gene3D" id="1.10.287.130">
    <property type="match status" value="1"/>
</dbReference>
<accession>A0A0R3LF29</accession>
<evidence type="ECO:0000313" key="12">
    <source>
        <dbReference type="EMBL" id="KRR03584.1"/>
    </source>
</evidence>
<protein>
    <recommendedName>
        <fullName evidence="3">histidine kinase</fullName>
        <ecNumber evidence="3">2.7.13.3</ecNumber>
    </recommendedName>
</protein>
<feature type="transmembrane region" description="Helical" evidence="10">
    <location>
        <begin position="129"/>
        <end position="147"/>
    </location>
</feature>
<feature type="domain" description="Histidine kinase" evidence="11">
    <location>
        <begin position="216"/>
        <end position="429"/>
    </location>
</feature>
<dbReference type="Pfam" id="PF02518">
    <property type="entry name" value="HATPase_c"/>
    <property type="match status" value="1"/>
</dbReference>
<evidence type="ECO:0000313" key="13">
    <source>
        <dbReference type="Proteomes" id="UP000050863"/>
    </source>
</evidence>
<evidence type="ECO:0000256" key="1">
    <source>
        <dbReference type="ARBA" id="ARBA00000085"/>
    </source>
</evidence>
<dbReference type="InterPro" id="IPR005467">
    <property type="entry name" value="His_kinase_dom"/>
</dbReference>
<sequence length="444" mass="47936">MSDVVASDFRLPHRYVRLDTILRLRWLAALGQLTAIFIVAHGLEFDFPVIACVAVVGVSALLNLALQVAFNPMQRLEPLHAAALLALNIVELAALLFLTGGLQNPFSFLFLAPVLISATVLPIRLTIGLGLLAVACASALVFFHLPLPWDSDDPLVLPPIYLFGVWLSIVLAIGVTSLYAFQAAEEARKLSDALAATELVLTREQHLTQLDGLAAAAAHELGTPLSTIFLISRELEKTIEGNGQLASDLKTLREQAQRCRDILAKITQLSSSGAPFDLMPISTLIEEAVAPHRDFGVAIKVRLAVAATREPVGARNPAILYGVGNILENAVDFARTTVEVNAWWNADTVEIVISDDGPGIAPDMLKRIGEPYLSRRRSADEAHRERAGLGLGIFIARTLLERTGAKVSFSNRTFPDHGAVVQIAWPRARFEAAESTESAAGSEN</sequence>
<keyword evidence="13" id="KW-1185">Reference proteome</keyword>
<dbReference type="PANTHER" id="PTHR44936">
    <property type="entry name" value="SENSOR PROTEIN CREC"/>
    <property type="match status" value="1"/>
</dbReference>
<dbReference type="InterPro" id="IPR004358">
    <property type="entry name" value="Sig_transdc_His_kin-like_C"/>
</dbReference>
<keyword evidence="9" id="KW-0067">ATP-binding</keyword>
<dbReference type="RefSeq" id="WP_057837595.1">
    <property type="nucleotide sequence ID" value="NZ_LLXZ01000141.1"/>
</dbReference>
<evidence type="ECO:0000256" key="6">
    <source>
        <dbReference type="ARBA" id="ARBA00022679"/>
    </source>
</evidence>
<dbReference type="SMART" id="SM00388">
    <property type="entry name" value="HisKA"/>
    <property type="match status" value="1"/>
</dbReference>
<dbReference type="InterPro" id="IPR050980">
    <property type="entry name" value="2C_sensor_his_kinase"/>
</dbReference>
<gene>
    <name evidence="12" type="ORF">CQ12_12130</name>
</gene>
<keyword evidence="6" id="KW-0808">Transferase</keyword>
<keyword evidence="10" id="KW-0472">Membrane</keyword>
<keyword evidence="7" id="KW-0547">Nucleotide-binding</keyword>
<dbReference type="Pfam" id="PF00512">
    <property type="entry name" value="HisKA"/>
    <property type="match status" value="1"/>
</dbReference>
<keyword evidence="10" id="KW-1133">Transmembrane helix</keyword>
<feature type="transmembrane region" description="Helical" evidence="10">
    <location>
        <begin position="21"/>
        <end position="41"/>
    </location>
</feature>
<comment type="caution">
    <text evidence="12">The sequence shown here is derived from an EMBL/GenBank/DDBJ whole genome shotgun (WGS) entry which is preliminary data.</text>
</comment>
<dbReference type="Proteomes" id="UP000050863">
    <property type="component" value="Unassembled WGS sequence"/>
</dbReference>
<dbReference type="EC" id="2.7.13.3" evidence="3"/>
<evidence type="ECO:0000256" key="10">
    <source>
        <dbReference type="SAM" id="Phobius"/>
    </source>
</evidence>
<dbReference type="SMART" id="SM00387">
    <property type="entry name" value="HATPase_c"/>
    <property type="match status" value="1"/>
</dbReference>
<reference evidence="12 13" key="1">
    <citation type="submission" date="2014-03" db="EMBL/GenBank/DDBJ databases">
        <title>Bradyrhizobium valentinum sp. nov., isolated from effective nodules of Lupinus mariae-josephae, a lupine endemic of basic-lime soils in Eastern Spain.</title>
        <authorList>
            <person name="Duran D."/>
            <person name="Rey L."/>
            <person name="Navarro A."/>
            <person name="Busquets A."/>
            <person name="Imperial J."/>
            <person name="Ruiz-Argueso T."/>
        </authorList>
    </citation>
    <scope>NUCLEOTIDE SEQUENCE [LARGE SCALE GENOMIC DNA]</scope>
    <source>
        <strain evidence="12 13">PAC68</strain>
    </source>
</reference>
<evidence type="ECO:0000256" key="9">
    <source>
        <dbReference type="ARBA" id="ARBA00022840"/>
    </source>
</evidence>
<feature type="transmembrane region" description="Helical" evidence="10">
    <location>
        <begin position="159"/>
        <end position="181"/>
    </location>
</feature>
<dbReference type="PROSITE" id="PS50109">
    <property type="entry name" value="HIS_KIN"/>
    <property type="match status" value="1"/>
</dbReference>
<dbReference type="InterPro" id="IPR047770">
    <property type="entry name" value="RegB"/>
</dbReference>
<organism evidence="12 13">
    <name type="scientific">Bradyrhizobium jicamae</name>
    <dbReference type="NCBI Taxonomy" id="280332"/>
    <lineage>
        <taxon>Bacteria</taxon>
        <taxon>Pseudomonadati</taxon>
        <taxon>Pseudomonadota</taxon>
        <taxon>Alphaproteobacteria</taxon>
        <taxon>Hyphomicrobiales</taxon>
        <taxon>Nitrobacteraceae</taxon>
        <taxon>Bradyrhizobium</taxon>
    </lineage>
</organism>
<feature type="transmembrane region" description="Helical" evidence="10">
    <location>
        <begin position="78"/>
        <end position="99"/>
    </location>
</feature>
<dbReference type="STRING" id="280332.CQ12_12130"/>
<keyword evidence="10" id="KW-0812">Transmembrane</keyword>
<proteinExistence type="predicted"/>
<dbReference type="AlphaFoldDB" id="A0A0R3LF29"/>
<dbReference type="NCBIfam" id="NF033792">
    <property type="entry name" value="ActS_PrrB_HisK"/>
    <property type="match status" value="1"/>
</dbReference>
<dbReference type="EMBL" id="LLXZ01000141">
    <property type="protein sequence ID" value="KRR03584.1"/>
    <property type="molecule type" value="Genomic_DNA"/>
</dbReference>
<dbReference type="SUPFAM" id="SSF47384">
    <property type="entry name" value="Homodimeric domain of signal transducing histidine kinase"/>
    <property type="match status" value="1"/>
</dbReference>
<evidence type="ECO:0000256" key="7">
    <source>
        <dbReference type="ARBA" id="ARBA00022741"/>
    </source>
</evidence>
<feature type="transmembrane region" description="Helical" evidence="10">
    <location>
        <begin position="105"/>
        <end position="122"/>
    </location>
</feature>
<keyword evidence="5" id="KW-0597">Phosphoprotein</keyword>
<dbReference type="PANTHER" id="PTHR44936:SF10">
    <property type="entry name" value="SENSOR PROTEIN RSTB"/>
    <property type="match status" value="1"/>
</dbReference>
<dbReference type="GO" id="GO:0005524">
    <property type="term" value="F:ATP binding"/>
    <property type="evidence" value="ECO:0007669"/>
    <property type="project" value="UniProtKB-KW"/>
</dbReference>
<dbReference type="GO" id="GO:0005886">
    <property type="term" value="C:plasma membrane"/>
    <property type="evidence" value="ECO:0007669"/>
    <property type="project" value="UniProtKB-SubCell"/>
</dbReference>
<dbReference type="CDD" id="cd00082">
    <property type="entry name" value="HisKA"/>
    <property type="match status" value="1"/>
</dbReference>
<dbReference type="InterPro" id="IPR003594">
    <property type="entry name" value="HATPase_dom"/>
</dbReference>
<dbReference type="InterPro" id="IPR003661">
    <property type="entry name" value="HisK_dim/P_dom"/>
</dbReference>
<evidence type="ECO:0000256" key="2">
    <source>
        <dbReference type="ARBA" id="ARBA00004651"/>
    </source>
</evidence>
<dbReference type="InterPro" id="IPR036890">
    <property type="entry name" value="HATPase_C_sf"/>
</dbReference>
<dbReference type="InterPro" id="IPR036097">
    <property type="entry name" value="HisK_dim/P_sf"/>
</dbReference>
<dbReference type="GO" id="GO:0000155">
    <property type="term" value="F:phosphorelay sensor kinase activity"/>
    <property type="evidence" value="ECO:0007669"/>
    <property type="project" value="InterPro"/>
</dbReference>
<feature type="transmembrane region" description="Helical" evidence="10">
    <location>
        <begin position="47"/>
        <end position="66"/>
    </location>
</feature>
<evidence type="ECO:0000259" key="11">
    <source>
        <dbReference type="PROSITE" id="PS50109"/>
    </source>
</evidence>
<comment type="subcellular location">
    <subcellularLocation>
        <location evidence="2">Cell membrane</location>
        <topology evidence="2">Multi-pass membrane protein</topology>
    </subcellularLocation>
</comment>
<dbReference type="SUPFAM" id="SSF55874">
    <property type="entry name" value="ATPase domain of HSP90 chaperone/DNA topoisomerase II/histidine kinase"/>
    <property type="match status" value="1"/>
</dbReference>
<evidence type="ECO:0000256" key="3">
    <source>
        <dbReference type="ARBA" id="ARBA00012438"/>
    </source>
</evidence>
<comment type="catalytic activity">
    <reaction evidence="1">
        <text>ATP + protein L-histidine = ADP + protein N-phospho-L-histidine.</text>
        <dbReference type="EC" id="2.7.13.3"/>
    </reaction>
</comment>
<name>A0A0R3LF29_9BRAD</name>
<evidence type="ECO:0000256" key="8">
    <source>
        <dbReference type="ARBA" id="ARBA00022777"/>
    </source>
</evidence>
<dbReference type="OrthoDB" id="9785252at2"/>
<evidence type="ECO:0000256" key="5">
    <source>
        <dbReference type="ARBA" id="ARBA00022553"/>
    </source>
</evidence>
<dbReference type="PRINTS" id="PR00344">
    <property type="entry name" value="BCTRLSENSOR"/>
</dbReference>
<dbReference type="Gene3D" id="3.30.565.10">
    <property type="entry name" value="Histidine kinase-like ATPase, C-terminal domain"/>
    <property type="match status" value="1"/>
</dbReference>
<evidence type="ECO:0000256" key="4">
    <source>
        <dbReference type="ARBA" id="ARBA00022475"/>
    </source>
</evidence>
<keyword evidence="8" id="KW-0418">Kinase</keyword>
<keyword evidence="4" id="KW-1003">Cell membrane</keyword>